<dbReference type="Proteomes" id="UP000186308">
    <property type="component" value="Unassembled WGS sequence"/>
</dbReference>
<dbReference type="Gene3D" id="3.90.550.10">
    <property type="entry name" value="Spore Coat Polysaccharide Biosynthesis Protein SpsA, Chain A"/>
    <property type="match status" value="1"/>
</dbReference>
<comment type="caution">
    <text evidence="2">The sequence shown here is derived from an EMBL/GenBank/DDBJ whole genome shotgun (WGS) entry which is preliminary data.</text>
</comment>
<keyword evidence="2" id="KW-0808">Transferase</keyword>
<dbReference type="EMBL" id="FTNE01000020">
    <property type="protein sequence ID" value="SIR22283.1"/>
    <property type="molecule type" value="Genomic_DNA"/>
</dbReference>
<dbReference type="AlphaFoldDB" id="A0A8G2FH36"/>
<dbReference type="GO" id="GO:0016758">
    <property type="term" value="F:hexosyltransferase activity"/>
    <property type="evidence" value="ECO:0007669"/>
    <property type="project" value="UniProtKB-ARBA"/>
</dbReference>
<dbReference type="Pfam" id="PF00535">
    <property type="entry name" value="Glycos_transf_2"/>
    <property type="match status" value="1"/>
</dbReference>
<dbReference type="InterPro" id="IPR029044">
    <property type="entry name" value="Nucleotide-diphossugar_trans"/>
</dbReference>
<dbReference type="CDD" id="cd00761">
    <property type="entry name" value="Glyco_tranf_GTA_type"/>
    <property type="match status" value="1"/>
</dbReference>
<gene>
    <name evidence="2" type="ORF">SAMN05421828_12015</name>
</gene>
<feature type="domain" description="Glycosyltransferase 2-like" evidence="1">
    <location>
        <begin position="5"/>
        <end position="154"/>
    </location>
</feature>
<dbReference type="InterPro" id="IPR001173">
    <property type="entry name" value="Glyco_trans_2-like"/>
</dbReference>
<evidence type="ECO:0000313" key="2">
    <source>
        <dbReference type="EMBL" id="SIR22283.1"/>
    </source>
</evidence>
<dbReference type="SUPFAM" id="SSF53448">
    <property type="entry name" value="Nucleotide-diphospho-sugar transferases"/>
    <property type="match status" value="1"/>
</dbReference>
<reference evidence="2 3" key="1">
    <citation type="submission" date="2017-01" db="EMBL/GenBank/DDBJ databases">
        <authorList>
            <person name="Varghese N."/>
            <person name="Submissions S."/>
        </authorList>
    </citation>
    <scope>NUCLEOTIDE SEQUENCE [LARGE SCALE GENOMIC DNA]</scope>
    <source>
        <strain evidence="2 3">ATCC 35905</strain>
    </source>
</reference>
<accession>A0A8G2FH36</accession>
<evidence type="ECO:0000259" key="1">
    <source>
        <dbReference type="Pfam" id="PF00535"/>
    </source>
</evidence>
<dbReference type="PANTHER" id="PTHR22916">
    <property type="entry name" value="GLYCOSYLTRANSFERASE"/>
    <property type="match status" value="1"/>
</dbReference>
<dbReference type="RefSeq" id="WP_076454643.1">
    <property type="nucleotide sequence ID" value="NZ_FTNE01000020.1"/>
</dbReference>
<sequence>MTLGVVIPYFQRTPGLLARAVRSALDQTGLETLLIVVVDDGSPHPAKLELGTFSEAERRNIVLIEQSNAGVSAARNRALDAMPDRINAIAFLDPDDAWHPGHLENANIALDSGADFYFADFTRPGVKQTRFERSNIQFDQHVSIDIGTNLYKYNKKFRRDLIQETIVGTSTVVLPRRSLGSARFRTDLTASEDLLTWFCTTTERSQVIFSSRCEAEYGEGVGLIAKSVWGTKRSLRVALDQSIMLKIVSEDAEIDDELRSWIALSRRDCRMNFVRTMLHRLRRLQPVDFDATRRFVKFDPEISVDLFRALVGRSE</sequence>
<protein>
    <submittedName>
        <fullName evidence="2">Glycosyl transferase family 2</fullName>
    </submittedName>
</protein>
<keyword evidence="3" id="KW-1185">Reference proteome</keyword>
<organism evidence="2 3">
    <name type="scientific">Acidiphilium rubrum</name>
    <dbReference type="NCBI Taxonomy" id="526"/>
    <lineage>
        <taxon>Bacteria</taxon>
        <taxon>Pseudomonadati</taxon>
        <taxon>Pseudomonadota</taxon>
        <taxon>Alphaproteobacteria</taxon>
        <taxon>Acetobacterales</taxon>
        <taxon>Acidocellaceae</taxon>
        <taxon>Acidiphilium</taxon>
    </lineage>
</organism>
<evidence type="ECO:0000313" key="3">
    <source>
        <dbReference type="Proteomes" id="UP000186308"/>
    </source>
</evidence>
<dbReference type="PANTHER" id="PTHR22916:SF3">
    <property type="entry name" value="UDP-GLCNAC:BETAGAL BETA-1,3-N-ACETYLGLUCOSAMINYLTRANSFERASE-LIKE PROTEIN 1"/>
    <property type="match status" value="1"/>
</dbReference>
<dbReference type="OrthoDB" id="7296636at2"/>
<proteinExistence type="predicted"/>
<name>A0A8G2FH36_ACIRU</name>